<dbReference type="Gene3D" id="3.30.530.20">
    <property type="match status" value="1"/>
</dbReference>
<dbReference type="Pfam" id="PF01363">
    <property type="entry name" value="FYVE"/>
    <property type="match status" value="1"/>
</dbReference>
<gene>
    <name evidence="7" type="ORF">DYB26_011959</name>
</gene>
<organism evidence="7 8">
    <name type="scientific">Aphanomyces astaci</name>
    <name type="common">Crayfish plague agent</name>
    <dbReference type="NCBI Taxonomy" id="112090"/>
    <lineage>
        <taxon>Eukaryota</taxon>
        <taxon>Sar</taxon>
        <taxon>Stramenopiles</taxon>
        <taxon>Oomycota</taxon>
        <taxon>Saprolegniomycetes</taxon>
        <taxon>Saprolegniales</taxon>
        <taxon>Verrucalvaceae</taxon>
        <taxon>Aphanomyces</taxon>
    </lineage>
</organism>
<feature type="domain" description="FYVE-type" evidence="5">
    <location>
        <begin position="317"/>
        <end position="366"/>
    </location>
</feature>
<dbReference type="SUPFAM" id="SSF57903">
    <property type="entry name" value="FYVE/PHD zinc finger"/>
    <property type="match status" value="1"/>
</dbReference>
<keyword evidence="3" id="KW-0862">Zinc</keyword>
<evidence type="ECO:0000256" key="3">
    <source>
        <dbReference type="ARBA" id="ARBA00022833"/>
    </source>
</evidence>
<proteinExistence type="predicted"/>
<dbReference type="PANTHER" id="PTHR13510:SF44">
    <property type="entry name" value="RABENOSYN-5"/>
    <property type="match status" value="1"/>
</dbReference>
<dbReference type="PANTHER" id="PTHR13510">
    <property type="entry name" value="FYVE-FINGER-CONTAINING RAB5 EFFECTOR PROTEIN RABENOSYN-5-RELATED"/>
    <property type="match status" value="1"/>
</dbReference>
<name>A0A418EBY0_APHAT</name>
<evidence type="ECO:0000256" key="1">
    <source>
        <dbReference type="ARBA" id="ARBA00022723"/>
    </source>
</evidence>
<dbReference type="VEuPathDB" id="FungiDB:H257_09777"/>
<evidence type="ECO:0000259" key="5">
    <source>
        <dbReference type="PROSITE" id="PS50178"/>
    </source>
</evidence>
<sequence length="485" mass="53599">SFGEVRSLDPRSRTAALAQTASRALGANCKTIGSISMAAPSTFPLPDGYFSCPVLSPDAVRQYVSMGEAMCLQLVQRAKLHGGAIQWSMLADTKDVQMYSGHDPDGPPASSTFCGVTVVPSSIDEIAAAFQCSNTQQYREYCRRFSSGWLDAVNLYSVQPRTVAQPYCSTNIKWHVQQSPAPSLIKHRDHVFVESCHEFHVSGTSLRGWVQALKSIELPICPEFPASFNVVRGIQHLSGYVFLESPDQPGHVRVASMWQLDPRGKVPKWVITNAIKQRCVALQTDLNSSFQKARLLQSMPALLPQHAMIPTSHRLRCFACQKRFRPFSRKQNCRVCGEVVCRRCSQTWQTKELDVCLCVVCSMEMVKRPVLPLPGPCQVDGDGVALMDRSGGGAADALSTMSSSQSDEVIVPHMWRQVEAPPKDGMTVITVEDFLNMISILEDDDAVRRTSIDAMSMDDGEGSYVAESCRNDLIRLPRGWGDYND</sequence>
<dbReference type="Proteomes" id="UP000286510">
    <property type="component" value="Unassembled WGS sequence"/>
</dbReference>
<evidence type="ECO:0000313" key="8">
    <source>
        <dbReference type="Proteomes" id="UP000286510"/>
    </source>
</evidence>
<feature type="non-terminal residue" evidence="7">
    <location>
        <position position="1"/>
    </location>
</feature>
<evidence type="ECO:0000256" key="2">
    <source>
        <dbReference type="ARBA" id="ARBA00022771"/>
    </source>
</evidence>
<dbReference type="InterPro" id="IPR013083">
    <property type="entry name" value="Znf_RING/FYVE/PHD"/>
</dbReference>
<dbReference type="InterPro" id="IPR002913">
    <property type="entry name" value="START_lipid-bd_dom"/>
</dbReference>
<dbReference type="Gene3D" id="3.30.40.10">
    <property type="entry name" value="Zinc/RING finger domain, C3HC4 (zinc finger)"/>
    <property type="match status" value="1"/>
</dbReference>
<evidence type="ECO:0008006" key="9">
    <source>
        <dbReference type="Google" id="ProtNLM"/>
    </source>
</evidence>
<accession>A0A418EBY0</accession>
<dbReference type="InterPro" id="IPR052727">
    <property type="entry name" value="Rab4/Rab5_effector"/>
</dbReference>
<evidence type="ECO:0000259" key="6">
    <source>
        <dbReference type="PROSITE" id="PS50848"/>
    </source>
</evidence>
<keyword evidence="1" id="KW-0479">Metal-binding</keyword>
<dbReference type="AlphaFoldDB" id="A0A418EBY0"/>
<evidence type="ECO:0000313" key="7">
    <source>
        <dbReference type="EMBL" id="RHZ10581.1"/>
    </source>
</evidence>
<dbReference type="Pfam" id="PF01852">
    <property type="entry name" value="START"/>
    <property type="match status" value="1"/>
</dbReference>
<dbReference type="EMBL" id="QUTF01015072">
    <property type="protein sequence ID" value="RHZ10581.1"/>
    <property type="molecule type" value="Genomic_DNA"/>
</dbReference>
<evidence type="ECO:0000256" key="4">
    <source>
        <dbReference type="PROSITE-ProRule" id="PRU00091"/>
    </source>
</evidence>
<dbReference type="GO" id="GO:0008270">
    <property type="term" value="F:zinc ion binding"/>
    <property type="evidence" value="ECO:0007669"/>
    <property type="project" value="UniProtKB-KW"/>
</dbReference>
<dbReference type="GO" id="GO:0008289">
    <property type="term" value="F:lipid binding"/>
    <property type="evidence" value="ECO:0007669"/>
    <property type="project" value="InterPro"/>
</dbReference>
<dbReference type="InterPro" id="IPR017455">
    <property type="entry name" value="Znf_FYVE-rel"/>
</dbReference>
<dbReference type="InterPro" id="IPR000306">
    <property type="entry name" value="Znf_FYVE"/>
</dbReference>
<dbReference type="PROSITE" id="PS50178">
    <property type="entry name" value="ZF_FYVE"/>
    <property type="match status" value="1"/>
</dbReference>
<feature type="domain" description="START" evidence="6">
    <location>
        <begin position="149"/>
        <end position="295"/>
    </location>
</feature>
<dbReference type="SMART" id="SM00064">
    <property type="entry name" value="FYVE"/>
    <property type="match status" value="1"/>
</dbReference>
<reference evidence="7 8" key="1">
    <citation type="submission" date="2018-08" db="EMBL/GenBank/DDBJ databases">
        <title>Aphanomyces genome sequencing and annotation.</title>
        <authorList>
            <person name="Minardi D."/>
            <person name="Oidtmann B."/>
            <person name="Van Der Giezen M."/>
            <person name="Studholme D.J."/>
        </authorList>
    </citation>
    <scope>NUCLEOTIDE SEQUENCE [LARGE SCALE GENOMIC DNA]</scope>
    <source>
        <strain evidence="7 8">FDL457</strain>
    </source>
</reference>
<dbReference type="InterPro" id="IPR023393">
    <property type="entry name" value="START-like_dom_sf"/>
</dbReference>
<comment type="caution">
    <text evidence="7">The sequence shown here is derived from an EMBL/GenBank/DDBJ whole genome shotgun (WGS) entry which is preliminary data.</text>
</comment>
<dbReference type="InterPro" id="IPR011011">
    <property type="entry name" value="Znf_FYVE_PHD"/>
</dbReference>
<dbReference type="PROSITE" id="PS50848">
    <property type="entry name" value="START"/>
    <property type="match status" value="1"/>
</dbReference>
<protein>
    <recommendedName>
        <fullName evidence="9">FYVE-type domain-containing protein</fullName>
    </recommendedName>
</protein>
<dbReference type="SUPFAM" id="SSF55961">
    <property type="entry name" value="Bet v1-like"/>
    <property type="match status" value="1"/>
</dbReference>
<keyword evidence="2 4" id="KW-0863">Zinc-finger</keyword>
<dbReference type="CDD" id="cd00065">
    <property type="entry name" value="FYVE_like_SF"/>
    <property type="match status" value="1"/>
</dbReference>